<keyword evidence="21" id="KW-1185">Reference proteome</keyword>
<dbReference type="SMART" id="SM00485">
    <property type="entry name" value="XPGN"/>
    <property type="match status" value="1"/>
</dbReference>
<evidence type="ECO:0000256" key="11">
    <source>
        <dbReference type="ARBA" id="ARBA00022881"/>
    </source>
</evidence>
<organism evidence="20 21">
    <name type="scientific">Tenebrio molitor</name>
    <name type="common">Yellow mealworm beetle</name>
    <dbReference type="NCBI Taxonomy" id="7067"/>
    <lineage>
        <taxon>Eukaryota</taxon>
        <taxon>Metazoa</taxon>
        <taxon>Ecdysozoa</taxon>
        <taxon>Arthropoda</taxon>
        <taxon>Hexapoda</taxon>
        <taxon>Insecta</taxon>
        <taxon>Pterygota</taxon>
        <taxon>Neoptera</taxon>
        <taxon>Endopterygota</taxon>
        <taxon>Coleoptera</taxon>
        <taxon>Polyphaga</taxon>
        <taxon>Cucujiformia</taxon>
        <taxon>Tenebrionidae</taxon>
        <taxon>Tenebrio</taxon>
    </lineage>
</organism>
<keyword evidence="17" id="KW-0812">Transmembrane</keyword>
<dbReference type="SMART" id="SM00484">
    <property type="entry name" value="XPGI"/>
    <property type="match status" value="1"/>
</dbReference>
<feature type="domain" description="XPG N-terminal" evidence="19">
    <location>
        <begin position="1"/>
        <end position="99"/>
    </location>
</feature>
<evidence type="ECO:0000256" key="4">
    <source>
        <dbReference type="ARBA" id="ARBA00022722"/>
    </source>
</evidence>
<dbReference type="InterPro" id="IPR008918">
    <property type="entry name" value="HhH2"/>
</dbReference>
<dbReference type="PANTHER" id="PTHR11081">
    <property type="entry name" value="FLAP ENDONUCLEASE FAMILY MEMBER"/>
    <property type="match status" value="1"/>
</dbReference>
<evidence type="ECO:0000256" key="8">
    <source>
        <dbReference type="ARBA" id="ARBA00022801"/>
    </source>
</evidence>
<evidence type="ECO:0000256" key="1">
    <source>
        <dbReference type="ARBA" id="ARBA00004123"/>
    </source>
</evidence>
<feature type="transmembrane region" description="Helical" evidence="17">
    <location>
        <begin position="683"/>
        <end position="708"/>
    </location>
</feature>
<evidence type="ECO:0000256" key="17">
    <source>
        <dbReference type="SAM" id="Phobius"/>
    </source>
</evidence>
<dbReference type="Gene3D" id="3.40.50.1010">
    <property type="entry name" value="5'-nuclease"/>
    <property type="match status" value="1"/>
</dbReference>
<comment type="function">
    <text evidence="15">5'-&gt;3' double-stranded DNA exonuclease which may also possess a cryptic 3'-&gt;5' double-stranded DNA exonuclease activity. Functions in DNA mismatch repair.</text>
</comment>
<accession>A0A8J6HS38</accession>
<keyword evidence="13 15" id="KW-0234">DNA repair</keyword>
<dbReference type="PRINTS" id="PR00853">
    <property type="entry name" value="XPGRADSUPER"/>
</dbReference>
<dbReference type="GO" id="GO:0006310">
    <property type="term" value="P:DNA recombination"/>
    <property type="evidence" value="ECO:0007669"/>
    <property type="project" value="TreeGrafter"/>
</dbReference>
<dbReference type="SUPFAM" id="SSF47807">
    <property type="entry name" value="5' to 3' exonuclease, C-terminal subdomain"/>
    <property type="match status" value="1"/>
</dbReference>
<dbReference type="GO" id="GO:0046872">
    <property type="term" value="F:metal ion binding"/>
    <property type="evidence" value="ECO:0007669"/>
    <property type="project" value="UniProtKB-UniRule"/>
</dbReference>
<evidence type="ECO:0000256" key="7">
    <source>
        <dbReference type="ARBA" id="ARBA00022769"/>
    </source>
</evidence>
<keyword evidence="6 15" id="KW-0227">DNA damage</keyword>
<evidence type="ECO:0000256" key="16">
    <source>
        <dbReference type="SAM" id="MobiDB-lite"/>
    </source>
</evidence>
<comment type="cofactor">
    <cofactor evidence="15">
        <name>Mg(2+)</name>
        <dbReference type="ChEBI" id="CHEBI:18420"/>
    </cofactor>
    <text evidence="15">Binds 2 magnesium ions per subunit. They probably participate in the reaction catalyzed by the enzyme. May bind an additional third magnesium ion after substrate binding.</text>
</comment>
<dbReference type="Pfam" id="PF00752">
    <property type="entry name" value="XPG_N"/>
    <property type="match status" value="1"/>
</dbReference>
<dbReference type="AlphaFoldDB" id="A0A8J6HS38"/>
<gene>
    <name evidence="20" type="ORF">GEV33_002096</name>
</gene>
<evidence type="ECO:0000256" key="3">
    <source>
        <dbReference type="ARBA" id="ARBA00020324"/>
    </source>
</evidence>
<dbReference type="InterPro" id="IPR029060">
    <property type="entry name" value="PIN-like_dom_sf"/>
</dbReference>
<feature type="transmembrane region" description="Helical" evidence="17">
    <location>
        <begin position="600"/>
        <end position="625"/>
    </location>
</feature>
<dbReference type="Proteomes" id="UP000719412">
    <property type="component" value="Unassembled WGS sequence"/>
</dbReference>
<dbReference type="Gene3D" id="1.10.150.20">
    <property type="entry name" value="5' to 3' exonuclease, C-terminal subdomain"/>
    <property type="match status" value="1"/>
</dbReference>
<comment type="subcellular location">
    <subcellularLocation>
        <location evidence="1 15">Nucleus</location>
    </subcellularLocation>
</comment>
<keyword evidence="14 15" id="KW-0539">Nucleus</keyword>
<dbReference type="InterPro" id="IPR044752">
    <property type="entry name" value="PIN-like_EXO1"/>
</dbReference>
<dbReference type="InterPro" id="IPR006085">
    <property type="entry name" value="XPG_DNA_repair_N"/>
</dbReference>
<proteinExistence type="inferred from homology"/>
<dbReference type="GO" id="GO:0006298">
    <property type="term" value="P:mismatch repair"/>
    <property type="evidence" value="ECO:0007669"/>
    <property type="project" value="TreeGrafter"/>
</dbReference>
<evidence type="ECO:0000313" key="21">
    <source>
        <dbReference type="Proteomes" id="UP000719412"/>
    </source>
</evidence>
<keyword evidence="9 15" id="KW-0269">Exonuclease</keyword>
<evidence type="ECO:0000256" key="9">
    <source>
        <dbReference type="ARBA" id="ARBA00022839"/>
    </source>
</evidence>
<feature type="domain" description="XPG-I" evidence="18">
    <location>
        <begin position="138"/>
        <end position="211"/>
    </location>
</feature>
<dbReference type="InterPro" id="IPR037315">
    <property type="entry name" value="EXO1_H3TH"/>
</dbReference>
<feature type="region of interest" description="Disordered" evidence="16">
    <location>
        <begin position="464"/>
        <end position="490"/>
    </location>
</feature>
<name>A0A8J6HS38_TENMO</name>
<dbReference type="PANTHER" id="PTHR11081:SF8">
    <property type="entry name" value="EXONUCLEASE 1"/>
    <property type="match status" value="1"/>
</dbReference>
<evidence type="ECO:0000259" key="18">
    <source>
        <dbReference type="SMART" id="SM00484"/>
    </source>
</evidence>
<evidence type="ECO:0000256" key="5">
    <source>
        <dbReference type="ARBA" id="ARBA00022723"/>
    </source>
</evidence>
<evidence type="ECO:0000256" key="13">
    <source>
        <dbReference type="ARBA" id="ARBA00023204"/>
    </source>
</evidence>
<keyword evidence="11 15" id="KW-0267">Excision nuclease</keyword>
<dbReference type="GO" id="GO:0017108">
    <property type="term" value="F:5'-flap endonuclease activity"/>
    <property type="evidence" value="ECO:0007669"/>
    <property type="project" value="TreeGrafter"/>
</dbReference>
<keyword evidence="8 15" id="KW-0378">Hydrolase</keyword>
<dbReference type="GO" id="GO:0035312">
    <property type="term" value="F:5'-3' DNA exonuclease activity"/>
    <property type="evidence" value="ECO:0007669"/>
    <property type="project" value="UniProtKB-UniRule"/>
</dbReference>
<evidence type="ECO:0000259" key="19">
    <source>
        <dbReference type="SMART" id="SM00485"/>
    </source>
</evidence>
<keyword evidence="7 15" id="KW-0228">DNA excision</keyword>
<keyword evidence="17" id="KW-1133">Transmembrane helix</keyword>
<dbReference type="InterPro" id="IPR006084">
    <property type="entry name" value="XPG/Rad2"/>
</dbReference>
<dbReference type="EC" id="3.1.-.-" evidence="15"/>
<dbReference type="SMART" id="SM00279">
    <property type="entry name" value="HhH2"/>
    <property type="match status" value="1"/>
</dbReference>
<dbReference type="Pfam" id="PF00867">
    <property type="entry name" value="XPG_I"/>
    <property type="match status" value="1"/>
</dbReference>
<evidence type="ECO:0000256" key="15">
    <source>
        <dbReference type="RuleBase" id="RU910737"/>
    </source>
</evidence>
<keyword evidence="4 15" id="KW-0540">Nuclease</keyword>
<keyword evidence="17" id="KW-0472">Membrane</keyword>
<dbReference type="GO" id="GO:0003677">
    <property type="term" value="F:DNA binding"/>
    <property type="evidence" value="ECO:0007669"/>
    <property type="project" value="UniProtKB-UniRule"/>
</dbReference>
<reference evidence="20" key="1">
    <citation type="journal article" date="2020" name="J Insects Food Feed">
        <title>The yellow mealworm (Tenebrio molitor) genome: a resource for the emerging insects as food and feed industry.</title>
        <authorList>
            <person name="Eriksson T."/>
            <person name="Andere A."/>
            <person name="Kelstrup H."/>
            <person name="Emery V."/>
            <person name="Picard C."/>
        </authorList>
    </citation>
    <scope>NUCLEOTIDE SEQUENCE</scope>
    <source>
        <strain evidence="20">Stoneville</strain>
        <tissue evidence="20">Whole head</tissue>
    </source>
</reference>
<feature type="compositionally biased region" description="Low complexity" evidence="16">
    <location>
        <begin position="471"/>
        <end position="483"/>
    </location>
</feature>
<dbReference type="InterPro" id="IPR036279">
    <property type="entry name" value="5-3_exonuclease_C_sf"/>
</dbReference>
<evidence type="ECO:0000256" key="14">
    <source>
        <dbReference type="ARBA" id="ARBA00023242"/>
    </source>
</evidence>
<dbReference type="CDD" id="cd09908">
    <property type="entry name" value="H3TH_EXO1"/>
    <property type="match status" value="1"/>
</dbReference>
<dbReference type="FunFam" id="1.10.150.20:FF:000011">
    <property type="entry name" value="exonuclease 1"/>
    <property type="match status" value="1"/>
</dbReference>
<dbReference type="SUPFAM" id="SSF88723">
    <property type="entry name" value="PIN domain-like"/>
    <property type="match status" value="1"/>
</dbReference>
<dbReference type="EMBL" id="JABDTM020011144">
    <property type="protein sequence ID" value="KAH0820696.1"/>
    <property type="molecule type" value="Genomic_DNA"/>
</dbReference>
<comment type="similarity">
    <text evidence="2 15">Belongs to the XPG/RAD2 endonuclease family. EXO1 subfamily.</text>
</comment>
<keyword evidence="12 15" id="KW-0238">DNA-binding</keyword>
<sequence>MGISQLLPLLEKSTRPCHVSELRGRTVAVDSYCWLHKGARSCALQLAKGEETDMYVTYCLKYVNMLLSYDIKPIMVFDGRHLPAKLKTEEKRRISKKHARKQGMEFLRLGQTAEAYKFFCQCVEVTPAMALALIKECRKLHVDCIVAPYESDAQLAYFSLKGIADCIISEDSDLLLFGCKKVLYKMDVNGCGQLVEAEKLYLSMKMRPEKYSFDKFRHMCILSGCDYLDSLPGIGLKKALKFVTMTAETNPALFLDKVPRYLNMRHLAINEEYKENFFIADSTFLHQTVFDPFQKRLIPLTPIQTNPEYCKNSGDQFDHNEAFQLAIGNLNPLTMEKIDNWDPNNSIISQYSIWSTNFKPRPLISEKKPQQESKLIKTKSFDSTAVEVAKLEHDQLVEKELEFYKNMTPVTVDVQTDPVSPPRPEPSVSPVLGNNPFIKKKISKFQVTETTLSKKVVSRFFSSTASENQTESSAETSECSSPLSTPPNDDEIAQAEFDAELFPILTPEENRAEMEILSWQSQEDENVLESDDDYPLVECECILEVDETECEIVTENTLMVSATRTLALATLALISTAATSSTNPLKKDDSTEVAGLNWSFYNIAALSGAVLVVSAGFAALVAIFLPLFAFTSCYYIFGTCRDTFNILEDFVIPRKVNKRSVEYLEPVLTTLANAYEKYADNDIIPVAINIFKLTFLIFDLLYQLFNLLKTFINLFKMWYG</sequence>
<dbReference type="InterPro" id="IPR006086">
    <property type="entry name" value="XPG-I_dom"/>
</dbReference>
<evidence type="ECO:0000256" key="2">
    <source>
        <dbReference type="ARBA" id="ARBA00010563"/>
    </source>
</evidence>
<dbReference type="GO" id="GO:0005634">
    <property type="term" value="C:nucleus"/>
    <property type="evidence" value="ECO:0007669"/>
    <property type="project" value="UniProtKB-SubCell"/>
</dbReference>
<keyword evidence="5 15" id="KW-0479">Metal-binding</keyword>
<keyword evidence="10 15" id="KW-0460">Magnesium</keyword>
<protein>
    <recommendedName>
        <fullName evidence="3 15">Exonuclease 1</fullName>
        <ecNumber evidence="15">3.1.-.-</ecNumber>
    </recommendedName>
</protein>
<evidence type="ECO:0000256" key="6">
    <source>
        <dbReference type="ARBA" id="ARBA00022763"/>
    </source>
</evidence>
<evidence type="ECO:0000313" key="20">
    <source>
        <dbReference type="EMBL" id="KAH0820696.1"/>
    </source>
</evidence>
<dbReference type="FunFam" id="3.40.50.1010:FF:000002">
    <property type="entry name" value="Exonuclease 1, putative"/>
    <property type="match status" value="1"/>
</dbReference>
<evidence type="ECO:0000256" key="10">
    <source>
        <dbReference type="ARBA" id="ARBA00022842"/>
    </source>
</evidence>
<reference evidence="20" key="2">
    <citation type="submission" date="2021-08" db="EMBL/GenBank/DDBJ databases">
        <authorList>
            <person name="Eriksson T."/>
        </authorList>
    </citation>
    <scope>NUCLEOTIDE SEQUENCE</scope>
    <source>
        <strain evidence="20">Stoneville</strain>
        <tissue evidence="20">Whole head</tissue>
    </source>
</reference>
<comment type="caution">
    <text evidence="20">The sequence shown here is derived from an EMBL/GenBank/DDBJ whole genome shotgun (WGS) entry which is preliminary data.</text>
</comment>
<evidence type="ECO:0000256" key="12">
    <source>
        <dbReference type="ARBA" id="ARBA00023125"/>
    </source>
</evidence>
<dbReference type="CDD" id="cd09857">
    <property type="entry name" value="PIN_EXO1"/>
    <property type="match status" value="1"/>
</dbReference>